<dbReference type="EMBL" id="ML986487">
    <property type="protein sequence ID" value="KAF2278829.1"/>
    <property type="molecule type" value="Genomic_DNA"/>
</dbReference>
<dbReference type="Proteomes" id="UP000800097">
    <property type="component" value="Unassembled WGS sequence"/>
</dbReference>
<accession>A0A6A6JUW2</accession>
<sequence>MNWTGGSLQRHSKNAQRSVVKRQKEHFAKARTTLQNGSNVPAVPFCPSYLRPETMSIGGQLPPFGMGSVRHVGHSKRLRTGHSNDRSPRENTVHQAAHKRTYDCKGILSSAKIANTNQLEPGINGAGPSPPAKDMRPSSPNGTPVDDLEQRLLEANRRRLLQQRDWAGLGPSRPVKMHFASIREKQRIGKRRKVSSRSGIRIDTHQLPRSMPHHGRDAYRLIDMHHGLDAIKVRIGTEALASQSSAQPSEHAMPCRPEDNRTELSDPMLFDHEDICSSQGEVKAITRSVSETQASPGPLMHDRRNSPSVLSDLPYAGSRLSQRKLVSYPREGSSSNDLRDVLTESQLRQQSISPSFRLLAHGTHEPFRLTFDSSERTTETGNLDEMNTLRDKATNGTTACSLANARSSGSRHVESREDDQEHSSANIDDRAWTGFASIPHTSSNGLADSLSQVPGGYAERGYAGTQYATVGDRTYEPTSSPIFASLPSVRSANEHLSWKGTPSLADKGGHSATGYQSHGMDESERLWRTFVFADIDELAAGSMHDRDTHSPKQRMTLGDRSSKKTSCVAVASSASSVLYPIDQNPQEHRRSSDTVQIAAKGASAPNSFLGAKSRPDVCTRLASSEGSGPDGPRLQDLENGSLPQREDSDFGHDEGRSVPPGSLFNNASHDTFSSGTIEHDSSRDYAYLLRCGTRSTSS</sequence>
<dbReference type="RefSeq" id="XP_033656368.1">
    <property type="nucleotide sequence ID" value="XM_033799621.1"/>
</dbReference>
<feature type="region of interest" description="Disordered" evidence="1">
    <location>
        <begin position="542"/>
        <end position="564"/>
    </location>
</feature>
<organism evidence="2 3">
    <name type="scientific">Westerdykella ornata</name>
    <dbReference type="NCBI Taxonomy" id="318751"/>
    <lineage>
        <taxon>Eukaryota</taxon>
        <taxon>Fungi</taxon>
        <taxon>Dikarya</taxon>
        <taxon>Ascomycota</taxon>
        <taxon>Pezizomycotina</taxon>
        <taxon>Dothideomycetes</taxon>
        <taxon>Pleosporomycetidae</taxon>
        <taxon>Pleosporales</taxon>
        <taxon>Sporormiaceae</taxon>
        <taxon>Westerdykella</taxon>
    </lineage>
</organism>
<evidence type="ECO:0000313" key="3">
    <source>
        <dbReference type="Proteomes" id="UP000800097"/>
    </source>
</evidence>
<reference evidence="2" key="1">
    <citation type="journal article" date="2020" name="Stud. Mycol.">
        <title>101 Dothideomycetes genomes: a test case for predicting lifestyles and emergence of pathogens.</title>
        <authorList>
            <person name="Haridas S."/>
            <person name="Albert R."/>
            <person name="Binder M."/>
            <person name="Bloem J."/>
            <person name="Labutti K."/>
            <person name="Salamov A."/>
            <person name="Andreopoulos B."/>
            <person name="Baker S."/>
            <person name="Barry K."/>
            <person name="Bills G."/>
            <person name="Bluhm B."/>
            <person name="Cannon C."/>
            <person name="Castanera R."/>
            <person name="Culley D."/>
            <person name="Daum C."/>
            <person name="Ezra D."/>
            <person name="Gonzalez J."/>
            <person name="Henrissat B."/>
            <person name="Kuo A."/>
            <person name="Liang C."/>
            <person name="Lipzen A."/>
            <person name="Lutzoni F."/>
            <person name="Magnuson J."/>
            <person name="Mondo S."/>
            <person name="Nolan M."/>
            <person name="Ohm R."/>
            <person name="Pangilinan J."/>
            <person name="Park H.-J."/>
            <person name="Ramirez L."/>
            <person name="Alfaro M."/>
            <person name="Sun H."/>
            <person name="Tritt A."/>
            <person name="Yoshinaga Y."/>
            <person name="Zwiers L.-H."/>
            <person name="Turgeon B."/>
            <person name="Goodwin S."/>
            <person name="Spatafora J."/>
            <person name="Crous P."/>
            <person name="Grigoriev I."/>
        </authorList>
    </citation>
    <scope>NUCLEOTIDE SEQUENCE</scope>
    <source>
        <strain evidence="2">CBS 379.55</strain>
    </source>
</reference>
<gene>
    <name evidence="2" type="ORF">EI97DRAFT_440343</name>
</gene>
<evidence type="ECO:0000256" key="1">
    <source>
        <dbReference type="SAM" id="MobiDB-lite"/>
    </source>
</evidence>
<dbReference type="GeneID" id="54552796"/>
<feature type="region of interest" description="Disordered" evidence="1">
    <location>
        <begin position="402"/>
        <end position="427"/>
    </location>
</feature>
<feature type="compositionally biased region" description="Basic and acidic residues" evidence="1">
    <location>
        <begin position="82"/>
        <end position="92"/>
    </location>
</feature>
<proteinExistence type="predicted"/>
<name>A0A6A6JUW2_WESOR</name>
<keyword evidence="3" id="KW-1185">Reference proteome</keyword>
<dbReference type="OrthoDB" id="5426563at2759"/>
<feature type="region of interest" description="Disordered" evidence="1">
    <location>
        <begin position="77"/>
        <end position="97"/>
    </location>
</feature>
<evidence type="ECO:0000313" key="2">
    <source>
        <dbReference type="EMBL" id="KAF2278829.1"/>
    </source>
</evidence>
<feature type="compositionally biased region" description="Basic and acidic residues" evidence="1">
    <location>
        <begin position="411"/>
        <end position="427"/>
    </location>
</feature>
<protein>
    <submittedName>
        <fullName evidence="2">Uncharacterized protein</fullName>
    </submittedName>
</protein>
<feature type="region of interest" description="Disordered" evidence="1">
    <location>
        <begin position="290"/>
        <end position="314"/>
    </location>
</feature>
<feature type="compositionally biased region" description="Polar residues" evidence="1">
    <location>
        <begin position="663"/>
        <end position="676"/>
    </location>
</feature>
<feature type="compositionally biased region" description="Basic and acidic residues" evidence="1">
    <location>
        <begin position="644"/>
        <end position="656"/>
    </location>
</feature>
<feature type="compositionally biased region" description="Basic residues" evidence="1">
    <location>
        <begin position="10"/>
        <end position="24"/>
    </location>
</feature>
<dbReference type="AlphaFoldDB" id="A0A6A6JUW2"/>
<feature type="region of interest" description="Disordered" evidence="1">
    <location>
        <begin position="619"/>
        <end position="679"/>
    </location>
</feature>
<feature type="region of interest" description="Disordered" evidence="1">
    <location>
        <begin position="118"/>
        <end position="146"/>
    </location>
</feature>
<feature type="region of interest" description="Disordered" evidence="1">
    <location>
        <begin position="1"/>
        <end position="25"/>
    </location>
</feature>